<organism evidence="2 3">
    <name type="scientific">Armillaria tabescens</name>
    <name type="common">Ringless honey mushroom</name>
    <name type="synonym">Agaricus tabescens</name>
    <dbReference type="NCBI Taxonomy" id="1929756"/>
    <lineage>
        <taxon>Eukaryota</taxon>
        <taxon>Fungi</taxon>
        <taxon>Dikarya</taxon>
        <taxon>Basidiomycota</taxon>
        <taxon>Agaricomycotina</taxon>
        <taxon>Agaricomycetes</taxon>
        <taxon>Agaricomycetidae</taxon>
        <taxon>Agaricales</taxon>
        <taxon>Marasmiineae</taxon>
        <taxon>Physalacriaceae</taxon>
        <taxon>Desarmillaria</taxon>
    </lineage>
</organism>
<dbReference type="AlphaFoldDB" id="A0AA39N1F6"/>
<dbReference type="GeneID" id="85361295"/>
<keyword evidence="3" id="KW-1185">Reference proteome</keyword>
<comment type="caution">
    <text evidence="2">The sequence shown here is derived from an EMBL/GenBank/DDBJ whole genome shotgun (WGS) entry which is preliminary data.</text>
</comment>
<feature type="compositionally biased region" description="Basic and acidic residues" evidence="1">
    <location>
        <begin position="113"/>
        <end position="124"/>
    </location>
</feature>
<protein>
    <submittedName>
        <fullName evidence="2">Uncharacterized protein</fullName>
    </submittedName>
</protein>
<evidence type="ECO:0000313" key="2">
    <source>
        <dbReference type="EMBL" id="KAK0453978.1"/>
    </source>
</evidence>
<dbReference type="EMBL" id="JAUEPS010000028">
    <property type="protein sequence ID" value="KAK0453978.1"/>
    <property type="molecule type" value="Genomic_DNA"/>
</dbReference>
<evidence type="ECO:0000256" key="1">
    <source>
        <dbReference type="SAM" id="MobiDB-lite"/>
    </source>
</evidence>
<dbReference type="Proteomes" id="UP001175211">
    <property type="component" value="Unassembled WGS sequence"/>
</dbReference>
<evidence type="ECO:0000313" key="3">
    <source>
        <dbReference type="Proteomes" id="UP001175211"/>
    </source>
</evidence>
<accession>A0AA39N1F6</accession>
<dbReference type="RefSeq" id="XP_060328366.1">
    <property type="nucleotide sequence ID" value="XM_060477747.1"/>
</dbReference>
<gene>
    <name evidence="2" type="ORF">EV420DRAFT_1645192</name>
</gene>
<feature type="compositionally biased region" description="Polar residues" evidence="1">
    <location>
        <begin position="187"/>
        <end position="196"/>
    </location>
</feature>
<sequence>MANAEELVNDYETRIQKILWEVNDKGKTVGRDDKIPPNNSSKYHEPDMPCVMDIETVFSSQCSAPAHSEELNAVGEADASDAGRANGPILVTSSFLRLVVEIAHSMDRALQRENHQYSRDHPSERGIPTPPRPRREFDPLDDEGSDVDLLQQVTENWNTDEENNNNTDDIPSFYSASHASDDEEWESNNSFGTNES</sequence>
<proteinExistence type="predicted"/>
<feature type="region of interest" description="Disordered" evidence="1">
    <location>
        <begin position="113"/>
        <end position="196"/>
    </location>
</feature>
<name>A0AA39N1F6_ARMTA</name>
<reference evidence="2" key="1">
    <citation type="submission" date="2023-06" db="EMBL/GenBank/DDBJ databases">
        <authorList>
            <consortium name="Lawrence Berkeley National Laboratory"/>
            <person name="Ahrendt S."/>
            <person name="Sahu N."/>
            <person name="Indic B."/>
            <person name="Wong-Bajracharya J."/>
            <person name="Merenyi Z."/>
            <person name="Ke H.-M."/>
            <person name="Monk M."/>
            <person name="Kocsube S."/>
            <person name="Drula E."/>
            <person name="Lipzen A."/>
            <person name="Balint B."/>
            <person name="Henrissat B."/>
            <person name="Andreopoulos B."/>
            <person name="Martin F.M."/>
            <person name="Harder C.B."/>
            <person name="Rigling D."/>
            <person name="Ford K.L."/>
            <person name="Foster G.D."/>
            <person name="Pangilinan J."/>
            <person name="Papanicolaou A."/>
            <person name="Barry K."/>
            <person name="LaButti K."/>
            <person name="Viragh M."/>
            <person name="Koriabine M."/>
            <person name="Yan M."/>
            <person name="Riley R."/>
            <person name="Champramary S."/>
            <person name="Plett K.L."/>
            <person name="Tsai I.J."/>
            <person name="Slot J."/>
            <person name="Sipos G."/>
            <person name="Plett J."/>
            <person name="Nagy L.G."/>
            <person name="Grigoriev I.V."/>
        </authorList>
    </citation>
    <scope>NUCLEOTIDE SEQUENCE</scope>
    <source>
        <strain evidence="2">CCBAS 213</strain>
    </source>
</reference>